<keyword evidence="1" id="KW-0472">Membrane</keyword>
<dbReference type="AlphaFoldDB" id="A0A915JMS0"/>
<dbReference type="Proteomes" id="UP000887565">
    <property type="component" value="Unplaced"/>
</dbReference>
<accession>A0A915JMS0</accession>
<feature type="transmembrane region" description="Helical" evidence="1">
    <location>
        <begin position="29"/>
        <end position="50"/>
    </location>
</feature>
<evidence type="ECO:0000313" key="2">
    <source>
        <dbReference type="Proteomes" id="UP000887565"/>
    </source>
</evidence>
<sequence length="60" mass="7291">MFICDTYISFKSCFIYIARQFHLHEQSLIFIRHNMSSFMSFYAACLLFYVKFMPEILSKM</sequence>
<keyword evidence="1" id="KW-0812">Transmembrane</keyword>
<dbReference type="WBParaSite" id="nRc.2.0.1.t27392-RA">
    <property type="protein sequence ID" value="nRc.2.0.1.t27392-RA"/>
    <property type="gene ID" value="nRc.2.0.1.g27392"/>
</dbReference>
<protein>
    <submittedName>
        <fullName evidence="3">Uncharacterized protein</fullName>
    </submittedName>
</protein>
<proteinExistence type="predicted"/>
<keyword evidence="2" id="KW-1185">Reference proteome</keyword>
<name>A0A915JMS0_ROMCU</name>
<keyword evidence="1" id="KW-1133">Transmembrane helix</keyword>
<organism evidence="2 3">
    <name type="scientific">Romanomermis culicivorax</name>
    <name type="common">Nematode worm</name>
    <dbReference type="NCBI Taxonomy" id="13658"/>
    <lineage>
        <taxon>Eukaryota</taxon>
        <taxon>Metazoa</taxon>
        <taxon>Ecdysozoa</taxon>
        <taxon>Nematoda</taxon>
        <taxon>Enoplea</taxon>
        <taxon>Dorylaimia</taxon>
        <taxon>Mermithida</taxon>
        <taxon>Mermithoidea</taxon>
        <taxon>Mermithidae</taxon>
        <taxon>Romanomermis</taxon>
    </lineage>
</organism>
<reference evidence="3" key="1">
    <citation type="submission" date="2022-11" db="UniProtKB">
        <authorList>
            <consortium name="WormBaseParasite"/>
        </authorList>
    </citation>
    <scope>IDENTIFICATION</scope>
</reference>
<evidence type="ECO:0000313" key="3">
    <source>
        <dbReference type="WBParaSite" id="nRc.2.0.1.t27392-RA"/>
    </source>
</evidence>
<evidence type="ECO:0000256" key="1">
    <source>
        <dbReference type="SAM" id="Phobius"/>
    </source>
</evidence>